<organism evidence="2 3">
    <name type="scientific">Gryllotalpicola reticulitermitis</name>
    <dbReference type="NCBI Taxonomy" id="1184153"/>
    <lineage>
        <taxon>Bacteria</taxon>
        <taxon>Bacillati</taxon>
        <taxon>Actinomycetota</taxon>
        <taxon>Actinomycetes</taxon>
        <taxon>Micrococcales</taxon>
        <taxon>Microbacteriaceae</taxon>
        <taxon>Gryllotalpicola</taxon>
    </lineage>
</organism>
<sequence length="228" mass="23003">MATRSSTRTRTIAVWGGIAAAVALVIALVGTGRLNADLLPQPSPAPTAPAVTAVQCYDADGNQSFGWSAGASAGGGETATRVDPIAICDALYQDHTAVAQMDTIATAQQALGRDCVTFGTTDGGTWFLTGLETSADGSYTASGGPAPGRLPAFGAPSAPAPLAALAPRPTSTQGCVPLPTVTWNRAVPPMAACTTAPESGSVAVYERPADETADTVCTSQVPRLSAWR</sequence>
<dbReference type="EMBL" id="JBHSCN010000006">
    <property type="protein sequence ID" value="MFC4244584.1"/>
    <property type="molecule type" value="Genomic_DNA"/>
</dbReference>
<dbReference type="Proteomes" id="UP001595900">
    <property type="component" value="Unassembled WGS sequence"/>
</dbReference>
<reference evidence="3" key="1">
    <citation type="journal article" date="2019" name="Int. J. Syst. Evol. Microbiol.">
        <title>The Global Catalogue of Microorganisms (GCM) 10K type strain sequencing project: providing services to taxonomists for standard genome sequencing and annotation.</title>
        <authorList>
            <consortium name="The Broad Institute Genomics Platform"/>
            <consortium name="The Broad Institute Genome Sequencing Center for Infectious Disease"/>
            <person name="Wu L."/>
            <person name="Ma J."/>
        </authorList>
    </citation>
    <scope>NUCLEOTIDE SEQUENCE [LARGE SCALE GENOMIC DNA]</scope>
    <source>
        <strain evidence="3">CGMCC 1.10363</strain>
    </source>
</reference>
<evidence type="ECO:0000313" key="2">
    <source>
        <dbReference type="EMBL" id="MFC4244584.1"/>
    </source>
</evidence>
<protein>
    <submittedName>
        <fullName evidence="2">Uncharacterized protein</fullName>
    </submittedName>
</protein>
<gene>
    <name evidence="2" type="ORF">ACFOYW_14515</name>
</gene>
<evidence type="ECO:0000313" key="3">
    <source>
        <dbReference type="Proteomes" id="UP001595900"/>
    </source>
</evidence>
<keyword evidence="1" id="KW-0472">Membrane</keyword>
<keyword evidence="1" id="KW-1133">Transmembrane helix</keyword>
<name>A0ABV8QC58_9MICO</name>
<accession>A0ABV8QC58</accession>
<keyword evidence="1" id="KW-0812">Transmembrane</keyword>
<proteinExistence type="predicted"/>
<keyword evidence="3" id="KW-1185">Reference proteome</keyword>
<evidence type="ECO:0000256" key="1">
    <source>
        <dbReference type="SAM" id="Phobius"/>
    </source>
</evidence>
<comment type="caution">
    <text evidence="2">The sequence shown here is derived from an EMBL/GenBank/DDBJ whole genome shotgun (WGS) entry which is preliminary data.</text>
</comment>
<dbReference type="RefSeq" id="WP_390230345.1">
    <property type="nucleotide sequence ID" value="NZ_JBHSCN010000006.1"/>
</dbReference>
<feature type="transmembrane region" description="Helical" evidence="1">
    <location>
        <begin position="12"/>
        <end position="34"/>
    </location>
</feature>